<name>A0ABN6A2X0_9MYCO</name>
<evidence type="ECO:0000313" key="2">
    <source>
        <dbReference type="EMBL" id="BBY14402.1"/>
    </source>
</evidence>
<organism evidence="2 3">
    <name type="scientific">Mycobacterium marseillense</name>
    <dbReference type="NCBI Taxonomy" id="701042"/>
    <lineage>
        <taxon>Bacteria</taxon>
        <taxon>Bacillati</taxon>
        <taxon>Actinomycetota</taxon>
        <taxon>Actinomycetes</taxon>
        <taxon>Mycobacteriales</taxon>
        <taxon>Mycobacteriaceae</taxon>
        <taxon>Mycobacterium</taxon>
        <taxon>Mycobacterium avium complex (MAC)</taxon>
    </lineage>
</organism>
<gene>
    <name evidence="2" type="ORF">MMARJ_51420</name>
</gene>
<evidence type="ECO:0000259" key="1">
    <source>
        <dbReference type="Pfam" id="PF18495"/>
    </source>
</evidence>
<dbReference type="Proteomes" id="UP000466831">
    <property type="component" value="Plasmid pJCM17324"/>
</dbReference>
<geneLocation type="plasmid" evidence="2 3">
    <name>pJCM17324</name>
</geneLocation>
<keyword evidence="3" id="KW-1185">Reference proteome</keyword>
<protein>
    <recommendedName>
        <fullName evidence="1">Antitoxin VbhA domain-containing protein</fullName>
    </recommendedName>
</protein>
<keyword evidence="2" id="KW-0614">Plasmid</keyword>
<feature type="domain" description="Antitoxin VbhA" evidence="1">
    <location>
        <begin position="29"/>
        <end position="67"/>
    </location>
</feature>
<evidence type="ECO:0000313" key="3">
    <source>
        <dbReference type="Proteomes" id="UP000466831"/>
    </source>
</evidence>
<dbReference type="EMBL" id="AP022585">
    <property type="protein sequence ID" value="BBY14402.1"/>
    <property type="molecule type" value="Genomic_DNA"/>
</dbReference>
<dbReference type="InterPro" id="IPR043038">
    <property type="entry name" value="VbhA_sf"/>
</dbReference>
<dbReference type="Gene3D" id="1.10.8.1050">
    <property type="entry name" value="Antitoxin VbhA-like"/>
    <property type="match status" value="1"/>
</dbReference>
<dbReference type="CDD" id="cd11586">
    <property type="entry name" value="VbhA_like"/>
    <property type="match status" value="1"/>
</dbReference>
<dbReference type="InterPro" id="IPR033788">
    <property type="entry name" value="VbhA-like"/>
</dbReference>
<dbReference type="RefSeq" id="WP_232067640.1">
    <property type="nucleotide sequence ID" value="NZ_AP022585.1"/>
</dbReference>
<sequence length="80" mass="8705">MVAVGEDEELAALWRRVDDLSAELAPADRRAVRNAIANNVLSGWHPSDDDITRLVNFAAGKTSAADYLTHITTTAHTQQC</sequence>
<accession>A0ABN6A2X0</accession>
<dbReference type="Pfam" id="PF18495">
    <property type="entry name" value="VbhA"/>
    <property type="match status" value="1"/>
</dbReference>
<dbReference type="InterPro" id="IPR041535">
    <property type="entry name" value="VbhA"/>
</dbReference>
<reference evidence="2 3" key="1">
    <citation type="journal article" date="2019" name="Emerg. Microbes Infect.">
        <title>Comprehensive subspecies identification of 175 nontuberculous mycobacteria species based on 7547 genomic profiles.</title>
        <authorList>
            <person name="Matsumoto Y."/>
            <person name="Kinjo T."/>
            <person name="Motooka D."/>
            <person name="Nabeya D."/>
            <person name="Jung N."/>
            <person name="Uechi K."/>
            <person name="Horii T."/>
            <person name="Iida T."/>
            <person name="Fujita J."/>
            <person name="Nakamura S."/>
        </authorList>
    </citation>
    <scope>NUCLEOTIDE SEQUENCE [LARGE SCALE GENOMIC DNA]</scope>
    <source>
        <strain evidence="2 3">JCM 17324</strain>
        <plasmid evidence="2">pJCM17324</plasmid>
    </source>
</reference>
<proteinExistence type="predicted"/>